<dbReference type="AlphaFoldDB" id="A0A0P4WEP0"/>
<organism evidence="5">
    <name type="scientific">Scylla olivacea</name>
    <name type="common">Orange mud crab</name>
    <name type="synonym">Cancer olivacea</name>
    <dbReference type="NCBI Taxonomy" id="85551"/>
    <lineage>
        <taxon>Eukaryota</taxon>
        <taxon>Metazoa</taxon>
        <taxon>Ecdysozoa</taxon>
        <taxon>Arthropoda</taxon>
        <taxon>Crustacea</taxon>
        <taxon>Multicrustacea</taxon>
        <taxon>Malacostraca</taxon>
        <taxon>Eumalacostraca</taxon>
        <taxon>Eucarida</taxon>
        <taxon>Decapoda</taxon>
        <taxon>Pleocyemata</taxon>
        <taxon>Brachyura</taxon>
        <taxon>Eubrachyura</taxon>
        <taxon>Portunoidea</taxon>
        <taxon>Portunidae</taxon>
        <taxon>Portuninae</taxon>
        <taxon>Scylla</taxon>
    </lineage>
</organism>
<feature type="transmembrane region" description="Helical" evidence="3">
    <location>
        <begin position="6"/>
        <end position="27"/>
    </location>
</feature>
<evidence type="ECO:0000256" key="2">
    <source>
        <dbReference type="ARBA" id="ARBA00022525"/>
    </source>
</evidence>
<dbReference type="EMBL" id="GDRN01063443">
    <property type="protein sequence ID" value="JAI64972.1"/>
    <property type="molecule type" value="Transcribed_RNA"/>
</dbReference>
<evidence type="ECO:0000313" key="5">
    <source>
        <dbReference type="EMBL" id="JAI64972.1"/>
    </source>
</evidence>
<feature type="domain" description="Single" evidence="4">
    <location>
        <begin position="48"/>
        <end position="119"/>
    </location>
</feature>
<keyword evidence="2" id="KW-0964">Secreted</keyword>
<evidence type="ECO:0000259" key="4">
    <source>
        <dbReference type="Pfam" id="PF15430"/>
    </source>
</evidence>
<name>A0A0P4WEP0_SCYOL</name>
<accession>A0A0P4WEP0</accession>
<evidence type="ECO:0000256" key="3">
    <source>
        <dbReference type="SAM" id="Phobius"/>
    </source>
</evidence>
<proteinExistence type="predicted"/>
<comment type="subcellular location">
    <subcellularLocation>
        <location evidence="1">Secreted</location>
    </subcellularLocation>
</comment>
<evidence type="ECO:0000256" key="1">
    <source>
        <dbReference type="ARBA" id="ARBA00004613"/>
    </source>
</evidence>
<dbReference type="GO" id="GO:0005576">
    <property type="term" value="C:extracellular region"/>
    <property type="evidence" value="ECO:0007669"/>
    <property type="project" value="UniProtKB-SubCell"/>
</dbReference>
<reference evidence="5" key="1">
    <citation type="submission" date="2015-09" db="EMBL/GenBank/DDBJ databases">
        <title>Scylla olivacea transcriptome.</title>
        <authorList>
            <person name="Ikhwanuddin M."/>
        </authorList>
    </citation>
    <scope>NUCLEOTIDE SEQUENCE</scope>
</reference>
<dbReference type="Pfam" id="PF15430">
    <property type="entry name" value="SVWC"/>
    <property type="match status" value="1"/>
</dbReference>
<keyword evidence="3" id="KW-0472">Membrane</keyword>
<protein>
    <recommendedName>
        <fullName evidence="4">Single domain-containing protein</fullName>
    </recommendedName>
</protein>
<dbReference type="EMBL" id="GDRN01063445">
    <property type="protein sequence ID" value="JAI64971.1"/>
    <property type="molecule type" value="Transcribed_RNA"/>
</dbReference>
<sequence length="130" mass="14779">MMCRGVWAVGALWAWVVVLLMVVPHALTQEKHIRYVRADELRDYNGRCYDAERCSLRTTGETWTVDSTCEQATCVQASNGTLLEKRIRCSELLPLFNDNCYIVRVEGKAYPHCCPQLYCDGKLVSSSPPF</sequence>
<keyword evidence="3" id="KW-0812">Transmembrane</keyword>
<dbReference type="InterPro" id="IPR029277">
    <property type="entry name" value="SVWC_dom"/>
</dbReference>
<keyword evidence="3" id="KW-1133">Transmembrane helix</keyword>